<reference evidence="2 3" key="1">
    <citation type="submission" date="2016-06" db="EMBL/GenBank/DDBJ databases">
        <title>Complete genome sequences of Bordetella bronchialis and Bordetella flabilis.</title>
        <authorList>
            <person name="LiPuma J.J."/>
            <person name="Spilker T."/>
        </authorList>
    </citation>
    <scope>NUCLEOTIDE SEQUENCE [LARGE SCALE GENOMIC DNA]</scope>
    <source>
        <strain evidence="2 3">AU10664</strain>
    </source>
</reference>
<dbReference type="Pfam" id="PF13510">
    <property type="entry name" value="Fer2_4"/>
    <property type="match status" value="1"/>
</dbReference>
<evidence type="ECO:0000313" key="3">
    <source>
        <dbReference type="Proteomes" id="UP000091926"/>
    </source>
</evidence>
<evidence type="ECO:0000256" key="1">
    <source>
        <dbReference type="ARBA" id="ARBA00023002"/>
    </source>
</evidence>
<dbReference type="STRING" id="463014.BAU07_01430"/>
<dbReference type="OrthoDB" id="573392at2"/>
<dbReference type="AlphaFoldDB" id="A0A193G8H0"/>
<dbReference type="GO" id="GO:0051536">
    <property type="term" value="F:iron-sulfur cluster binding"/>
    <property type="evidence" value="ECO:0007669"/>
    <property type="project" value="InterPro"/>
</dbReference>
<dbReference type="EMBL" id="CP016172">
    <property type="protein sequence ID" value="ANN75963.1"/>
    <property type="molecule type" value="Genomic_DNA"/>
</dbReference>
<dbReference type="GO" id="GO:0016491">
    <property type="term" value="F:oxidoreductase activity"/>
    <property type="evidence" value="ECO:0007669"/>
    <property type="project" value="UniProtKB-KW"/>
</dbReference>
<keyword evidence="1" id="KW-0560">Oxidoreductase</keyword>
<dbReference type="InterPro" id="IPR042204">
    <property type="entry name" value="2Fe-2S-bd_N"/>
</dbReference>
<evidence type="ECO:0000313" key="2">
    <source>
        <dbReference type="EMBL" id="ANN75963.1"/>
    </source>
</evidence>
<dbReference type="Proteomes" id="UP000091926">
    <property type="component" value="Chromosome"/>
</dbReference>
<gene>
    <name evidence="2" type="ORF">BAU07_01430</name>
</gene>
<dbReference type="KEGG" id="bfz:BAU07_01430"/>
<sequence>MFKRLDLATPVASHDPVTITVEGRLLSCAAHDTVAAVLLAHGFDACRGTPVSGSPRGPYCMMGVCFDCLVEIDGTPNRQACMTPVRAGMSVRRQDGARELQP</sequence>
<organism evidence="2 3">
    <name type="scientific">Bordetella flabilis</name>
    <dbReference type="NCBI Taxonomy" id="463014"/>
    <lineage>
        <taxon>Bacteria</taxon>
        <taxon>Pseudomonadati</taxon>
        <taxon>Pseudomonadota</taxon>
        <taxon>Betaproteobacteria</taxon>
        <taxon>Burkholderiales</taxon>
        <taxon>Alcaligenaceae</taxon>
        <taxon>Bordetella</taxon>
    </lineage>
</organism>
<dbReference type="InterPro" id="IPR036010">
    <property type="entry name" value="2Fe-2S_ferredoxin-like_sf"/>
</dbReference>
<keyword evidence="3" id="KW-1185">Reference proteome</keyword>
<accession>A0A193G8H0</accession>
<proteinExistence type="predicted"/>
<protein>
    <submittedName>
        <fullName evidence="2">(2Fe-2S)-binding protein</fullName>
    </submittedName>
</protein>
<name>A0A193G8H0_9BORD</name>
<dbReference type="RefSeq" id="WP_066653069.1">
    <property type="nucleotide sequence ID" value="NZ_CBCSCL010000040.1"/>
</dbReference>
<dbReference type="Gene3D" id="3.10.20.440">
    <property type="entry name" value="2Fe-2S iron-sulphur cluster binding domain, sarcosine oxidase, alpha subunit, N-terminal domain"/>
    <property type="match status" value="1"/>
</dbReference>
<dbReference type="SUPFAM" id="SSF54292">
    <property type="entry name" value="2Fe-2S ferredoxin-like"/>
    <property type="match status" value="1"/>
</dbReference>